<name>A0A7R9CXH8_TIMPO</name>
<keyword evidence="1" id="KW-0472">Membrane</keyword>
<protein>
    <submittedName>
        <fullName evidence="2">Uncharacterized protein</fullName>
    </submittedName>
</protein>
<dbReference type="AlphaFoldDB" id="A0A7R9CXH8"/>
<keyword evidence="1" id="KW-0812">Transmembrane</keyword>
<sequence>MRKEEYQRKSTHLCVGVGYHLGGKNTLDRPIFSRNGRSTRWFLRLPTESSQNIKSAKSSLSVSHRRIYKGKTMLLLTSSGVRLIATILFTHLNGFKVRTERIRENLPAKIRFDVYLPLLDHRPADQLKIDALRSFLADGDMVRRSLGQRPLDPSYLVTKGMFFKYLLNELLEAGILKSKSPNLHDIIQTYVNSIRVDGPGATPMTFDRVVENTVDLNKALGSVDTDRMKRDGKYESFRKVKRALLSGELTELLKGFKLPEGSDTTSGVFMKSLLNHVMAGHTLPLGTEDDVRVILNYVRTDDTGAIPVLDDTVPDLILG</sequence>
<gene>
    <name evidence="2" type="ORF">TPSB3V08_LOCUS4011</name>
</gene>
<evidence type="ECO:0000256" key="1">
    <source>
        <dbReference type="SAM" id="Phobius"/>
    </source>
</evidence>
<proteinExistence type="predicted"/>
<feature type="transmembrane region" description="Helical" evidence="1">
    <location>
        <begin position="73"/>
        <end position="92"/>
    </location>
</feature>
<accession>A0A7R9CXH8</accession>
<reference evidence="2" key="1">
    <citation type="submission" date="2020-11" db="EMBL/GenBank/DDBJ databases">
        <authorList>
            <person name="Tran Van P."/>
        </authorList>
    </citation>
    <scope>NUCLEOTIDE SEQUENCE</scope>
</reference>
<keyword evidence="1" id="KW-1133">Transmembrane helix</keyword>
<organism evidence="2">
    <name type="scientific">Timema poppense</name>
    <name type="common">Walking stick</name>
    <dbReference type="NCBI Taxonomy" id="170557"/>
    <lineage>
        <taxon>Eukaryota</taxon>
        <taxon>Metazoa</taxon>
        <taxon>Ecdysozoa</taxon>
        <taxon>Arthropoda</taxon>
        <taxon>Hexapoda</taxon>
        <taxon>Insecta</taxon>
        <taxon>Pterygota</taxon>
        <taxon>Neoptera</taxon>
        <taxon>Polyneoptera</taxon>
        <taxon>Phasmatodea</taxon>
        <taxon>Timematodea</taxon>
        <taxon>Timematoidea</taxon>
        <taxon>Timematidae</taxon>
        <taxon>Timema</taxon>
    </lineage>
</organism>
<evidence type="ECO:0000313" key="2">
    <source>
        <dbReference type="EMBL" id="CAD7403369.1"/>
    </source>
</evidence>
<dbReference type="EMBL" id="OD001845">
    <property type="protein sequence ID" value="CAD7403369.1"/>
    <property type="molecule type" value="Genomic_DNA"/>
</dbReference>